<dbReference type="Proteomes" id="UP000325292">
    <property type="component" value="Chromosome"/>
</dbReference>
<dbReference type="SUPFAM" id="SSF54637">
    <property type="entry name" value="Thioesterase/thiol ester dehydrase-isomerase"/>
    <property type="match status" value="1"/>
</dbReference>
<feature type="domain" description="MaoC-like" evidence="2">
    <location>
        <begin position="10"/>
        <end position="107"/>
    </location>
</feature>
<evidence type="ECO:0000256" key="1">
    <source>
        <dbReference type="SAM" id="MobiDB-lite"/>
    </source>
</evidence>
<dbReference type="PANTHER" id="PTHR43841">
    <property type="entry name" value="3-HYDROXYACYL-THIOESTER DEHYDRATASE HTDX-RELATED"/>
    <property type="match status" value="1"/>
</dbReference>
<dbReference type="Gene3D" id="3.10.129.10">
    <property type="entry name" value="Hotdog Thioesterase"/>
    <property type="match status" value="1"/>
</dbReference>
<dbReference type="PANTHER" id="PTHR43841:SF3">
    <property type="entry name" value="(3R)-HYDROXYACYL-ACP DEHYDRATASE SUBUNIT HADB"/>
    <property type="match status" value="1"/>
</dbReference>
<dbReference type="InterPro" id="IPR002539">
    <property type="entry name" value="MaoC-like_dom"/>
</dbReference>
<gene>
    <name evidence="3" type="ORF">BXT84_12460</name>
</gene>
<dbReference type="Pfam" id="PF01575">
    <property type="entry name" value="MaoC_dehydratas"/>
    <property type="match status" value="1"/>
</dbReference>
<protein>
    <recommendedName>
        <fullName evidence="2">MaoC-like domain-containing protein</fullName>
    </recommendedName>
</protein>
<accession>A0ABN5H227</accession>
<feature type="region of interest" description="Disordered" evidence="1">
    <location>
        <begin position="114"/>
        <end position="142"/>
    </location>
</feature>
<reference evidence="3 4" key="1">
    <citation type="journal article" date="2019" name="Sci. Rep.">
        <title>Sulfobacillus thermotolerans: new insights into resistance and metabolic capacities of acidophilic chemolithotrophs.</title>
        <authorList>
            <person name="Panyushkina A.E."/>
            <person name="Babenko V.V."/>
            <person name="Nikitina A.S."/>
            <person name="Selezneva O.V."/>
            <person name="Tsaplina I.A."/>
            <person name="Letarova M.A."/>
            <person name="Kostryukova E.S."/>
            <person name="Letarov A.V."/>
        </authorList>
    </citation>
    <scope>NUCLEOTIDE SEQUENCE [LARGE SCALE GENOMIC DNA]</scope>
    <source>
        <strain evidence="3 4">Kr1</strain>
    </source>
</reference>
<name>A0ABN5H227_9FIRM</name>
<evidence type="ECO:0000259" key="2">
    <source>
        <dbReference type="Pfam" id="PF01575"/>
    </source>
</evidence>
<dbReference type="InterPro" id="IPR029069">
    <property type="entry name" value="HotDog_dom_sf"/>
</dbReference>
<sequence length="142" mass="15299">MSLPKSLGPIEVDVTRAQLVQYAAASQDFNAIHYDTQVAQSFGLPGVIVHGMLTMGVWDALFVPLYTQGYQLTALQARFRQVLQPSQTIILYGVIESADQGVRVKLTATAHGQDKPAVTGEARFSQTASANHESPMPSSPAQ</sequence>
<dbReference type="EMBL" id="CP019454">
    <property type="protein sequence ID" value="AUW94655.1"/>
    <property type="molecule type" value="Genomic_DNA"/>
</dbReference>
<evidence type="ECO:0000313" key="4">
    <source>
        <dbReference type="Proteomes" id="UP000325292"/>
    </source>
</evidence>
<proteinExistence type="predicted"/>
<keyword evidence="4" id="KW-1185">Reference proteome</keyword>
<evidence type="ECO:0000313" key="3">
    <source>
        <dbReference type="EMBL" id="AUW94655.1"/>
    </source>
</evidence>
<organism evidence="3 4">
    <name type="scientific">Sulfobacillus thermotolerans</name>
    <dbReference type="NCBI Taxonomy" id="338644"/>
    <lineage>
        <taxon>Bacteria</taxon>
        <taxon>Bacillati</taxon>
        <taxon>Bacillota</taxon>
        <taxon>Clostridia</taxon>
        <taxon>Eubacteriales</taxon>
        <taxon>Clostridiales Family XVII. Incertae Sedis</taxon>
        <taxon>Sulfobacillus</taxon>
    </lineage>
</organism>